<dbReference type="SUPFAM" id="SSF161098">
    <property type="entry name" value="MetI-like"/>
    <property type="match status" value="1"/>
</dbReference>
<dbReference type="InterPro" id="IPR050809">
    <property type="entry name" value="UgpAE/MalFG_permease"/>
</dbReference>
<dbReference type="AlphaFoldDB" id="A0A1H9ACH5"/>
<dbReference type="EMBL" id="FOFA01000001">
    <property type="protein sequence ID" value="SEP74325.1"/>
    <property type="molecule type" value="Genomic_DNA"/>
</dbReference>
<keyword evidence="6 7" id="KW-0472">Membrane</keyword>
<comment type="similarity">
    <text evidence="7">Belongs to the binding-protein-dependent transport system permease family.</text>
</comment>
<evidence type="ECO:0000256" key="7">
    <source>
        <dbReference type="RuleBase" id="RU363032"/>
    </source>
</evidence>
<keyword evidence="11" id="KW-1185">Reference proteome</keyword>
<feature type="transmembrane region" description="Helical" evidence="7">
    <location>
        <begin position="133"/>
        <end position="153"/>
    </location>
</feature>
<feature type="transmembrane region" description="Helical" evidence="7">
    <location>
        <begin position="173"/>
        <end position="194"/>
    </location>
</feature>
<evidence type="ECO:0000256" key="3">
    <source>
        <dbReference type="ARBA" id="ARBA00022475"/>
    </source>
</evidence>
<feature type="domain" description="ABC transmembrane type-1" evidence="9">
    <location>
        <begin position="96"/>
        <end position="310"/>
    </location>
</feature>
<keyword evidence="10" id="KW-0762">Sugar transport</keyword>
<dbReference type="CDD" id="cd06261">
    <property type="entry name" value="TM_PBP2"/>
    <property type="match status" value="1"/>
</dbReference>
<dbReference type="STRING" id="1036181.SAMN05421756_101557"/>
<accession>A0A1H9ACH5</accession>
<evidence type="ECO:0000256" key="1">
    <source>
        <dbReference type="ARBA" id="ARBA00004651"/>
    </source>
</evidence>
<proteinExistence type="inferred from homology"/>
<evidence type="ECO:0000256" key="4">
    <source>
        <dbReference type="ARBA" id="ARBA00022692"/>
    </source>
</evidence>
<dbReference type="Gene3D" id="1.10.3720.10">
    <property type="entry name" value="MetI-like"/>
    <property type="match status" value="1"/>
</dbReference>
<keyword evidence="2 7" id="KW-0813">Transport</keyword>
<evidence type="ECO:0000313" key="10">
    <source>
        <dbReference type="EMBL" id="SEP74325.1"/>
    </source>
</evidence>
<keyword evidence="3" id="KW-1003">Cell membrane</keyword>
<dbReference type="PANTHER" id="PTHR43227">
    <property type="entry name" value="BLL4140 PROTEIN"/>
    <property type="match status" value="1"/>
</dbReference>
<evidence type="ECO:0000256" key="2">
    <source>
        <dbReference type="ARBA" id="ARBA00022448"/>
    </source>
</evidence>
<dbReference type="Pfam" id="PF00528">
    <property type="entry name" value="BPD_transp_1"/>
    <property type="match status" value="1"/>
</dbReference>
<evidence type="ECO:0000256" key="6">
    <source>
        <dbReference type="ARBA" id="ARBA00023136"/>
    </source>
</evidence>
<dbReference type="GO" id="GO:0005886">
    <property type="term" value="C:plasma membrane"/>
    <property type="evidence" value="ECO:0007669"/>
    <property type="project" value="UniProtKB-SubCell"/>
</dbReference>
<protein>
    <submittedName>
        <fullName evidence="10">Multiple sugar transport system permease protein</fullName>
    </submittedName>
</protein>
<dbReference type="GO" id="GO:0055085">
    <property type="term" value="P:transmembrane transport"/>
    <property type="evidence" value="ECO:0007669"/>
    <property type="project" value="InterPro"/>
</dbReference>
<evidence type="ECO:0000256" key="8">
    <source>
        <dbReference type="SAM" id="MobiDB-lite"/>
    </source>
</evidence>
<dbReference type="Proteomes" id="UP000198504">
    <property type="component" value="Unassembled WGS sequence"/>
</dbReference>
<keyword evidence="5 7" id="KW-1133">Transmembrane helix</keyword>
<dbReference type="PROSITE" id="PS50928">
    <property type="entry name" value="ABC_TM1"/>
    <property type="match status" value="1"/>
</dbReference>
<organism evidence="10 11">
    <name type="scientific">Microlunatus flavus</name>
    <dbReference type="NCBI Taxonomy" id="1036181"/>
    <lineage>
        <taxon>Bacteria</taxon>
        <taxon>Bacillati</taxon>
        <taxon>Actinomycetota</taxon>
        <taxon>Actinomycetes</taxon>
        <taxon>Propionibacteriales</taxon>
        <taxon>Propionibacteriaceae</taxon>
        <taxon>Microlunatus</taxon>
    </lineage>
</organism>
<feature type="compositionally biased region" description="Low complexity" evidence="8">
    <location>
        <begin position="7"/>
        <end position="21"/>
    </location>
</feature>
<dbReference type="InterPro" id="IPR000515">
    <property type="entry name" value="MetI-like"/>
</dbReference>
<feature type="transmembrane region" description="Helical" evidence="7">
    <location>
        <begin position="36"/>
        <end position="64"/>
    </location>
</feature>
<dbReference type="RefSeq" id="WP_198409898.1">
    <property type="nucleotide sequence ID" value="NZ_FOFA01000001.1"/>
</dbReference>
<sequence length="320" mass="34549">MTSVVDLTPGSAGAPGTPGAPLAAARRGMRVSRRRALVGLAMATPAIVLIAAFFLVPLVMTFWISLHNWPLLGRHRFVGLDNYARAVADPGFRTAMKFTLVYTVVITPVLFLIGLGMALLVRRRVRAARVFQSIYFMPVCIGLAAGSFLWLYLGQARIGPLFDLLRRVGIVPADGNIFAGTWGALLMVIGMVTWKVVGLQMLLLLSGLNSIPDDVVEAARIDGASRWQGFRHITVPLLRPTLALVLVFSVAGSLLAFDQFFIMTNGGPANSTITAVYAIYRTSFISFKLGYGAALSVFLMVVLAVVSAVQMLLLRNTDHG</sequence>
<feature type="transmembrane region" description="Helical" evidence="7">
    <location>
        <begin position="291"/>
        <end position="314"/>
    </location>
</feature>
<comment type="subcellular location">
    <subcellularLocation>
        <location evidence="1 7">Cell membrane</location>
        <topology evidence="1 7">Multi-pass membrane protein</topology>
    </subcellularLocation>
</comment>
<feature type="transmembrane region" description="Helical" evidence="7">
    <location>
        <begin position="241"/>
        <end position="262"/>
    </location>
</feature>
<evidence type="ECO:0000256" key="5">
    <source>
        <dbReference type="ARBA" id="ARBA00022989"/>
    </source>
</evidence>
<dbReference type="PANTHER" id="PTHR43227:SF11">
    <property type="entry name" value="BLL4140 PROTEIN"/>
    <property type="match status" value="1"/>
</dbReference>
<feature type="region of interest" description="Disordered" evidence="8">
    <location>
        <begin position="1"/>
        <end position="21"/>
    </location>
</feature>
<gene>
    <name evidence="10" type="ORF">SAMN05421756_101557</name>
</gene>
<name>A0A1H9ACH5_9ACTN</name>
<feature type="transmembrane region" description="Helical" evidence="7">
    <location>
        <begin position="100"/>
        <end position="121"/>
    </location>
</feature>
<reference evidence="11" key="1">
    <citation type="submission" date="2016-10" db="EMBL/GenBank/DDBJ databases">
        <authorList>
            <person name="Varghese N."/>
            <person name="Submissions S."/>
        </authorList>
    </citation>
    <scope>NUCLEOTIDE SEQUENCE [LARGE SCALE GENOMIC DNA]</scope>
    <source>
        <strain evidence="11">CGMCC 4.6856</strain>
    </source>
</reference>
<keyword evidence="4 7" id="KW-0812">Transmembrane</keyword>
<dbReference type="InterPro" id="IPR035906">
    <property type="entry name" value="MetI-like_sf"/>
</dbReference>
<evidence type="ECO:0000313" key="11">
    <source>
        <dbReference type="Proteomes" id="UP000198504"/>
    </source>
</evidence>
<evidence type="ECO:0000259" key="9">
    <source>
        <dbReference type="PROSITE" id="PS50928"/>
    </source>
</evidence>